<organism evidence="3 4">
    <name type="scientific">Triparma laevis f. inornata</name>
    <dbReference type="NCBI Taxonomy" id="1714386"/>
    <lineage>
        <taxon>Eukaryota</taxon>
        <taxon>Sar</taxon>
        <taxon>Stramenopiles</taxon>
        <taxon>Ochrophyta</taxon>
        <taxon>Bolidophyceae</taxon>
        <taxon>Parmales</taxon>
        <taxon>Triparmaceae</taxon>
        <taxon>Triparma</taxon>
    </lineage>
</organism>
<name>A0A9W7BK57_9STRA</name>
<dbReference type="EMBL" id="BLQM01000482">
    <property type="protein sequence ID" value="GMH91902.1"/>
    <property type="molecule type" value="Genomic_DNA"/>
</dbReference>
<accession>A0A9W7BK57</accession>
<evidence type="ECO:0000256" key="2">
    <source>
        <dbReference type="SAM" id="Phobius"/>
    </source>
</evidence>
<protein>
    <submittedName>
        <fullName evidence="3">Uncharacterized protein</fullName>
    </submittedName>
</protein>
<feature type="compositionally biased region" description="Basic residues" evidence="1">
    <location>
        <begin position="357"/>
        <end position="367"/>
    </location>
</feature>
<keyword evidence="2" id="KW-1133">Transmembrane helix</keyword>
<dbReference type="AlphaFoldDB" id="A0A9W7BK57"/>
<reference evidence="4" key="1">
    <citation type="journal article" date="2023" name="Commun. Biol.">
        <title>Genome analysis of Parmales, the sister group of diatoms, reveals the evolutionary specialization of diatoms from phago-mixotrophs to photoautotrophs.</title>
        <authorList>
            <person name="Ban H."/>
            <person name="Sato S."/>
            <person name="Yoshikawa S."/>
            <person name="Yamada K."/>
            <person name="Nakamura Y."/>
            <person name="Ichinomiya M."/>
            <person name="Sato N."/>
            <person name="Blanc-Mathieu R."/>
            <person name="Endo H."/>
            <person name="Kuwata A."/>
            <person name="Ogata H."/>
        </authorList>
    </citation>
    <scope>NUCLEOTIDE SEQUENCE [LARGE SCALE GENOMIC DNA]</scope>
</reference>
<comment type="caution">
    <text evidence="3">The sequence shown here is derived from an EMBL/GenBank/DDBJ whole genome shotgun (WGS) entry which is preliminary data.</text>
</comment>
<evidence type="ECO:0000313" key="4">
    <source>
        <dbReference type="Proteomes" id="UP001162640"/>
    </source>
</evidence>
<feature type="region of interest" description="Disordered" evidence="1">
    <location>
        <begin position="346"/>
        <end position="395"/>
    </location>
</feature>
<evidence type="ECO:0000256" key="1">
    <source>
        <dbReference type="SAM" id="MobiDB-lite"/>
    </source>
</evidence>
<evidence type="ECO:0000313" key="3">
    <source>
        <dbReference type="EMBL" id="GMH91902.1"/>
    </source>
</evidence>
<sequence length="426" mass="48655">MPPCLCCYDEENDGIPPICKGSKWCPFNLDNPLFAQNKYVKMFCNVGFPYFDKNRRRWQGFAFGWTMTAFIFTIFGCLAVINDKGILEWAFWSWGRSYEGWYRPREEVDFAEIFIGLRAYYVQSCFWTNSTVDGAVDGVFQYNCTQEIIEWNVNDEKQIEWSGKCAEACLGTWYGALLSCFTMIFAMIGSIHRMRFIADAPQQKLLGCITDTIGCVTLAISLMNLEKDCFWKLEDKGFVDPIYDDIFYPKMYFDRGGGYMVYWLFCFSGCIVRAAIHWLTPLPGMGVGAFTWKLPEEVSPKRIGMAARRTVVWVGQEIAHGAEMSARSVRDLSASVGSLVEGEKNMWEERPVESPRGKKGKKGRRRSSIGTALGMGKKRESMDNDRFMTRQSVTKKDEGDYHLQLYRDSDDDHYSGGAVLGGVEEI</sequence>
<dbReference type="Proteomes" id="UP001162640">
    <property type="component" value="Unassembled WGS sequence"/>
</dbReference>
<feature type="transmembrane region" description="Helical" evidence="2">
    <location>
        <begin position="259"/>
        <end position="276"/>
    </location>
</feature>
<feature type="transmembrane region" description="Helical" evidence="2">
    <location>
        <begin position="61"/>
        <end position="81"/>
    </location>
</feature>
<keyword evidence="2" id="KW-0812">Transmembrane</keyword>
<feature type="compositionally biased region" description="Basic and acidic residues" evidence="1">
    <location>
        <begin position="346"/>
        <end position="356"/>
    </location>
</feature>
<feature type="compositionally biased region" description="Basic and acidic residues" evidence="1">
    <location>
        <begin position="377"/>
        <end position="395"/>
    </location>
</feature>
<feature type="transmembrane region" description="Helical" evidence="2">
    <location>
        <begin position="173"/>
        <end position="193"/>
    </location>
</feature>
<proteinExistence type="predicted"/>
<keyword evidence="2" id="KW-0472">Membrane</keyword>
<gene>
    <name evidence="3" type="ORF">TL16_g12188</name>
</gene>